<protein>
    <submittedName>
        <fullName evidence="2">Uncharacterized protein</fullName>
    </submittedName>
</protein>
<evidence type="ECO:0000313" key="2">
    <source>
        <dbReference type="EMBL" id="MBF0970690.1"/>
    </source>
</evidence>
<feature type="transmembrane region" description="Helical" evidence="1">
    <location>
        <begin position="64"/>
        <end position="82"/>
    </location>
</feature>
<name>A0A929WXW6_9BACT</name>
<keyword evidence="1" id="KW-1133">Transmembrane helix</keyword>
<evidence type="ECO:0000256" key="1">
    <source>
        <dbReference type="SAM" id="Phobius"/>
    </source>
</evidence>
<organism evidence="2 3">
    <name type="scientific">Alloprevotella tannerae</name>
    <dbReference type="NCBI Taxonomy" id="76122"/>
    <lineage>
        <taxon>Bacteria</taxon>
        <taxon>Pseudomonadati</taxon>
        <taxon>Bacteroidota</taxon>
        <taxon>Bacteroidia</taxon>
        <taxon>Bacteroidales</taxon>
        <taxon>Prevotellaceae</taxon>
        <taxon>Alloprevotella</taxon>
    </lineage>
</organism>
<dbReference type="RefSeq" id="WP_303764285.1">
    <property type="nucleotide sequence ID" value="NZ_JABZGR010000019.1"/>
</dbReference>
<dbReference type="EMBL" id="JABZGR010000019">
    <property type="protein sequence ID" value="MBF0970690.1"/>
    <property type="molecule type" value="Genomic_DNA"/>
</dbReference>
<evidence type="ECO:0000313" key="3">
    <source>
        <dbReference type="Proteomes" id="UP000704068"/>
    </source>
</evidence>
<feature type="transmembrane region" description="Helical" evidence="1">
    <location>
        <begin position="34"/>
        <end position="52"/>
    </location>
</feature>
<reference evidence="2" key="1">
    <citation type="submission" date="2020-04" db="EMBL/GenBank/DDBJ databases">
        <title>Deep metagenomics examines the oral microbiome during advanced dental caries in children, revealing novel taxa and co-occurrences with host molecules.</title>
        <authorList>
            <person name="Baker J.L."/>
            <person name="Morton J.T."/>
            <person name="Dinis M."/>
            <person name="Alvarez R."/>
            <person name="Tran N.C."/>
            <person name="Knight R."/>
            <person name="Edlund A."/>
        </authorList>
    </citation>
    <scope>NUCLEOTIDE SEQUENCE</scope>
    <source>
        <strain evidence="2">JCVI_34_bin.1</strain>
    </source>
</reference>
<sequence>MYYGKVKRFSVQFCQLFPFSSSFALKKVGENMGEVYGAVAFCGTLFLVPMPRIGSVRGVSRIDVWRCAPAFIFQIGVGILIFA</sequence>
<keyword evidence="1" id="KW-0812">Transmembrane</keyword>
<gene>
    <name evidence="2" type="ORF">HXK21_06575</name>
</gene>
<dbReference type="AlphaFoldDB" id="A0A929WXW6"/>
<accession>A0A929WXW6</accession>
<proteinExistence type="predicted"/>
<keyword evidence="1" id="KW-0472">Membrane</keyword>
<dbReference type="Proteomes" id="UP000704068">
    <property type="component" value="Unassembled WGS sequence"/>
</dbReference>
<comment type="caution">
    <text evidence="2">The sequence shown here is derived from an EMBL/GenBank/DDBJ whole genome shotgun (WGS) entry which is preliminary data.</text>
</comment>